<dbReference type="PANTHER" id="PTHR24148">
    <property type="entry name" value="ANKYRIN REPEAT DOMAIN-CONTAINING PROTEIN 39 HOMOLOG-RELATED"/>
    <property type="match status" value="1"/>
</dbReference>
<dbReference type="PANTHER" id="PTHR24148:SF64">
    <property type="entry name" value="HETEROKARYON INCOMPATIBILITY DOMAIN-CONTAINING PROTEIN"/>
    <property type="match status" value="1"/>
</dbReference>
<evidence type="ECO:0000259" key="1">
    <source>
        <dbReference type="Pfam" id="PF06985"/>
    </source>
</evidence>
<keyword evidence="3" id="KW-1185">Reference proteome</keyword>
<gene>
    <name evidence="2" type="ORF">TWF730_005327</name>
</gene>
<protein>
    <recommendedName>
        <fullName evidence="1">Heterokaryon incompatibility domain-containing protein</fullName>
    </recommendedName>
</protein>
<feature type="domain" description="Heterokaryon incompatibility" evidence="1">
    <location>
        <begin position="58"/>
        <end position="234"/>
    </location>
</feature>
<dbReference type="Proteomes" id="UP001373714">
    <property type="component" value="Unassembled WGS sequence"/>
</dbReference>
<proteinExistence type="predicted"/>
<organism evidence="2 3">
    <name type="scientific">Orbilia blumenaviensis</name>
    <dbReference type="NCBI Taxonomy" id="1796055"/>
    <lineage>
        <taxon>Eukaryota</taxon>
        <taxon>Fungi</taxon>
        <taxon>Dikarya</taxon>
        <taxon>Ascomycota</taxon>
        <taxon>Pezizomycotina</taxon>
        <taxon>Orbiliomycetes</taxon>
        <taxon>Orbiliales</taxon>
        <taxon>Orbiliaceae</taxon>
        <taxon>Orbilia</taxon>
    </lineage>
</organism>
<evidence type="ECO:0000313" key="3">
    <source>
        <dbReference type="Proteomes" id="UP001373714"/>
    </source>
</evidence>
<reference evidence="2 3" key="1">
    <citation type="submission" date="2019-10" db="EMBL/GenBank/DDBJ databases">
        <authorList>
            <person name="Palmer J.M."/>
        </authorList>
    </citation>
    <scope>NUCLEOTIDE SEQUENCE [LARGE SCALE GENOMIC DNA]</scope>
    <source>
        <strain evidence="2 3">TWF730</strain>
    </source>
</reference>
<dbReference type="InterPro" id="IPR052895">
    <property type="entry name" value="HetReg/Transcr_Mod"/>
</dbReference>
<sequence>METDPDLFSNRPFSSRKPLYEWAEVADYWPKRLLHIPSMTSVEREGFSCYGTVERPEYSILTYTWGRWRIRSGPPGPSLPVKGTPWRIPAVHPDHFTVESFEKVIKRLGQSGNEWAWVDIACIHQEDAAENAEEVGRQASIFKNAKDVFVWLSHLDTNVLQEAVNNIIEYGVDFGEFVSMGGMSIGKLVDPNIPMELAHTASPRSLAEAVSAMVAGFETIFADPWFSSLWTLQEVVLRNDSLVLTKQADLIVWTENKYYMFLTMFINHCTNIYDDILLFKKNISIHDWHISEDEKISYDAKLKDVQEKLDRIIEMINHAGFYYLHSLNPNVQYGTARYRKTSRLLDRVYAITQVYNIRVGKSIRPQENPTLDELKDEFARAIINRCPIMGQLFLHTGKPEDGKSWRITEDSFVPRPMLMYQEPKPNCKFEFGSDGSVKVRGGVCSYPKLYDALKFKMSAEHRVFLDRGFMEKTGGDCVGDSMTVSSLHKTLDKMPPRLVSTYVGQRDIWLLHLGSRRGSKIPGTGKYFPCNIGLLLCRSEWGTQAGGLDTAFQRIGIFIWECRDNSGGLAPQDRESSDMNKEKSSEVDWIEKEVLLH</sequence>
<evidence type="ECO:0000313" key="2">
    <source>
        <dbReference type="EMBL" id="KAK6361608.1"/>
    </source>
</evidence>
<name>A0AAV9VIH7_9PEZI</name>
<dbReference type="EMBL" id="JAVHNS010000002">
    <property type="protein sequence ID" value="KAK6361608.1"/>
    <property type="molecule type" value="Genomic_DNA"/>
</dbReference>
<dbReference type="Pfam" id="PF06985">
    <property type="entry name" value="HET"/>
    <property type="match status" value="1"/>
</dbReference>
<dbReference type="AlphaFoldDB" id="A0AAV9VIH7"/>
<accession>A0AAV9VIH7</accession>
<comment type="caution">
    <text evidence="2">The sequence shown here is derived from an EMBL/GenBank/DDBJ whole genome shotgun (WGS) entry which is preliminary data.</text>
</comment>
<dbReference type="InterPro" id="IPR010730">
    <property type="entry name" value="HET"/>
</dbReference>